<dbReference type="InterPro" id="IPR045079">
    <property type="entry name" value="Oxoprolinase-like"/>
</dbReference>
<proteinExistence type="predicted"/>
<keyword evidence="4" id="KW-1185">Reference proteome</keyword>
<dbReference type="GO" id="GO:0017168">
    <property type="term" value="F:5-oxoprolinase (ATP-hydrolyzing) activity"/>
    <property type="evidence" value="ECO:0007669"/>
    <property type="project" value="TreeGrafter"/>
</dbReference>
<dbReference type="PANTHER" id="PTHR11365">
    <property type="entry name" value="5-OXOPROLINASE RELATED"/>
    <property type="match status" value="1"/>
</dbReference>
<feature type="domain" description="Hydantoinase B/oxoprolinase" evidence="2">
    <location>
        <begin position="5"/>
        <end position="502"/>
    </location>
</feature>
<evidence type="ECO:0000259" key="2">
    <source>
        <dbReference type="Pfam" id="PF02538"/>
    </source>
</evidence>
<reference evidence="3" key="1">
    <citation type="submission" date="2022-09" db="EMBL/GenBank/DDBJ databases">
        <title>Haloadaptaus new haloarchaeum isolated from saline soil.</title>
        <authorList>
            <person name="Duran-Viseras A."/>
            <person name="Sanchez-Porro C."/>
            <person name="Ventosa A."/>
        </authorList>
    </citation>
    <scope>NUCLEOTIDE SEQUENCE</scope>
    <source>
        <strain evidence="3">F3-133</strain>
    </source>
</reference>
<feature type="region of interest" description="Disordered" evidence="1">
    <location>
        <begin position="448"/>
        <end position="506"/>
    </location>
</feature>
<dbReference type="PANTHER" id="PTHR11365:SF23">
    <property type="entry name" value="HYPOTHETICAL 5-OXOPROLINASE (EUROFUNG)-RELATED"/>
    <property type="match status" value="1"/>
</dbReference>
<evidence type="ECO:0000313" key="4">
    <source>
        <dbReference type="Proteomes" id="UP001149411"/>
    </source>
</evidence>
<gene>
    <name evidence="3" type="ORF">EGH25_00095</name>
</gene>
<protein>
    <submittedName>
        <fullName evidence="3">Hydantoinase B/oxoprolinase family protein</fullName>
    </submittedName>
</protein>
<evidence type="ECO:0000256" key="1">
    <source>
        <dbReference type="SAM" id="MobiDB-lite"/>
    </source>
</evidence>
<evidence type="ECO:0000313" key="3">
    <source>
        <dbReference type="EMBL" id="MCX2817765.1"/>
    </source>
</evidence>
<dbReference type="EMBL" id="RKLV01000001">
    <property type="protein sequence ID" value="MCX2817765.1"/>
    <property type="molecule type" value="Genomic_DNA"/>
</dbReference>
<name>A0A9Q4C2J0_9EURY</name>
<dbReference type="AlphaFoldDB" id="A0A9Q4C2J0"/>
<dbReference type="GO" id="GO:0006749">
    <property type="term" value="P:glutathione metabolic process"/>
    <property type="evidence" value="ECO:0007669"/>
    <property type="project" value="TreeGrafter"/>
</dbReference>
<dbReference type="GO" id="GO:0005829">
    <property type="term" value="C:cytosol"/>
    <property type="evidence" value="ECO:0007669"/>
    <property type="project" value="TreeGrafter"/>
</dbReference>
<feature type="compositionally biased region" description="Low complexity" evidence="1">
    <location>
        <begin position="478"/>
        <end position="487"/>
    </location>
</feature>
<sequence>MTETDPAELELARNRLEGIAEEMGDVLVSTAYSPNIKERRDCSAAVFDADGRCVAQAADVPVHLGAMPASVSHAARLEPGEGEVVAVNDPFAGGTHLPDLTLVSPVFVDGRAGYVATRAHHADVGGTAPGSMPADSTSIHDEGVRIPPVRLVENGETNDALLETFLANVRDPDERRADLRAQISANERGVSRLSGYVDENGTGSFDALIRYAERRTRAEITSLADGVGEATERMDGGNGDDPRISVSVEVDGDELIVDFSGTSEEGDGNLNAPRAVAESAVGFVVRCVTSNDVPANAGSVAPVGIRVPEGCLLDPEPPSAVAGGNVETSQRVVDGVVEALREATDVSLPAQGQGTMNSVTVGNDGFSYYETVGGGGGATRERDGTDGVHVGMTNTLNTPVEALEREYPLRVEEYALRDGSGGEGAHDGGDGIIRALVVLEGCSVSFLTDRRENPPRGAEGGDDGETGVNLVDGERVGGRAVVGVEPGTRVEIRTPGGGGYGEKEND</sequence>
<dbReference type="RefSeq" id="WP_266085234.1">
    <property type="nucleotide sequence ID" value="NZ_RKLV01000001.1"/>
</dbReference>
<accession>A0A9Q4C2J0</accession>
<organism evidence="3 4">
    <name type="scientific">Halorutilus salinus</name>
    <dbReference type="NCBI Taxonomy" id="2487751"/>
    <lineage>
        <taxon>Archaea</taxon>
        <taxon>Methanobacteriati</taxon>
        <taxon>Methanobacteriota</taxon>
        <taxon>Stenosarchaea group</taxon>
        <taxon>Halobacteria</taxon>
        <taxon>Halorutilales</taxon>
        <taxon>Halorutilaceae</taxon>
        <taxon>Halorutilus</taxon>
    </lineage>
</organism>
<dbReference type="Proteomes" id="UP001149411">
    <property type="component" value="Unassembled WGS sequence"/>
</dbReference>
<dbReference type="InterPro" id="IPR003692">
    <property type="entry name" value="Hydantoinase_B"/>
</dbReference>
<dbReference type="Pfam" id="PF02538">
    <property type="entry name" value="Hydantoinase_B"/>
    <property type="match status" value="1"/>
</dbReference>
<comment type="caution">
    <text evidence="3">The sequence shown here is derived from an EMBL/GenBank/DDBJ whole genome shotgun (WGS) entry which is preliminary data.</text>
</comment>